<dbReference type="OrthoDB" id="202825at2759"/>
<dbReference type="AlphaFoldDB" id="A0A9Q1KHN1"/>
<dbReference type="PANTHER" id="PTHR30457:SF5">
    <property type="entry name" value="OS01G0709400 PROTEIN"/>
    <property type="match status" value="1"/>
</dbReference>
<evidence type="ECO:0000256" key="1">
    <source>
        <dbReference type="ARBA" id="ARBA00011062"/>
    </source>
</evidence>
<dbReference type="Gene3D" id="3.40.1210.10">
    <property type="entry name" value="Survival protein SurE-like phosphatase/nucleotidase"/>
    <property type="match status" value="1"/>
</dbReference>
<dbReference type="PANTHER" id="PTHR30457">
    <property type="entry name" value="5'-NUCLEOTIDASE SURE"/>
    <property type="match status" value="1"/>
</dbReference>
<evidence type="ECO:0000256" key="3">
    <source>
        <dbReference type="ARBA" id="ARBA00022801"/>
    </source>
</evidence>
<dbReference type="InterPro" id="IPR036523">
    <property type="entry name" value="SurE-like_sf"/>
</dbReference>
<keyword evidence="7" id="KW-1185">Reference proteome</keyword>
<feature type="compositionally biased region" description="Basic and acidic residues" evidence="4">
    <location>
        <begin position="44"/>
        <end position="53"/>
    </location>
</feature>
<dbReference type="GO" id="GO:0046872">
    <property type="term" value="F:metal ion binding"/>
    <property type="evidence" value="ECO:0007669"/>
    <property type="project" value="UniProtKB-KW"/>
</dbReference>
<keyword evidence="3" id="KW-0378">Hydrolase</keyword>
<comment type="caution">
    <text evidence="6">The sequence shown here is derived from an EMBL/GenBank/DDBJ whole genome shotgun (WGS) entry which is preliminary data.</text>
</comment>
<feature type="domain" description="Survival protein SurE-like phosphatase/nucleotidase" evidence="5">
    <location>
        <begin position="58"/>
        <end position="250"/>
    </location>
</feature>
<gene>
    <name evidence="6" type="ORF">Cgig2_022288</name>
</gene>
<evidence type="ECO:0000313" key="6">
    <source>
        <dbReference type="EMBL" id="KAJ8442922.1"/>
    </source>
</evidence>
<dbReference type="SUPFAM" id="SSF64167">
    <property type="entry name" value="SurE-like"/>
    <property type="match status" value="1"/>
</dbReference>
<proteinExistence type="inferred from homology"/>
<comment type="similarity">
    <text evidence="1">Belongs to the SurE nucleotidase family.</text>
</comment>
<evidence type="ECO:0000256" key="4">
    <source>
        <dbReference type="SAM" id="MobiDB-lite"/>
    </source>
</evidence>
<protein>
    <recommendedName>
        <fullName evidence="5">Survival protein SurE-like phosphatase/nucleotidase domain-containing protein</fullName>
    </recommendedName>
</protein>
<dbReference type="InterPro" id="IPR030048">
    <property type="entry name" value="SurE"/>
</dbReference>
<dbReference type="EMBL" id="JAKOGI010000132">
    <property type="protein sequence ID" value="KAJ8442922.1"/>
    <property type="molecule type" value="Genomic_DNA"/>
</dbReference>
<dbReference type="Pfam" id="PF01975">
    <property type="entry name" value="SurE"/>
    <property type="match status" value="1"/>
</dbReference>
<sequence length="380" mass="40854">MATSVKNSFMPPNFVSNLNQVLKKRNNDEEDKSTDPSSSSVSSKPDHVDEENGSKPRILVINADGIESIGLTYLVQALVKEGLYNVNVCAPQLAKSVSGHSVTFGETVAVSSVKMNGATAYEVSGTPVDCVSLALSGALFSWSKPMLVVSGINRGSTCGHHMFYSGVIAGAREALISGVPSLSISLNWKKDQSQESDFKDAASLSVTIIKNAIKDVENGVFPKRCGLSIQIPTNPSTKKGFKVTKQSSWRSTLCWHATSTKRHPSAGYMSNQYGIGIQLAQLGRDASAAGAARRITTQKKNLEIESVGVAGKCGSDRAVKKYFRLEFVDKDLDEMDEDMDVKALENNFVAITPISSSSYIEPEIHTAAADWIASSFKGDQ</sequence>
<evidence type="ECO:0000313" key="7">
    <source>
        <dbReference type="Proteomes" id="UP001153076"/>
    </source>
</evidence>
<feature type="region of interest" description="Disordered" evidence="4">
    <location>
        <begin position="19"/>
        <end position="53"/>
    </location>
</feature>
<dbReference type="InterPro" id="IPR002828">
    <property type="entry name" value="SurE-like_Pase/nucleotidase"/>
</dbReference>
<organism evidence="6 7">
    <name type="scientific">Carnegiea gigantea</name>
    <dbReference type="NCBI Taxonomy" id="171969"/>
    <lineage>
        <taxon>Eukaryota</taxon>
        <taxon>Viridiplantae</taxon>
        <taxon>Streptophyta</taxon>
        <taxon>Embryophyta</taxon>
        <taxon>Tracheophyta</taxon>
        <taxon>Spermatophyta</taxon>
        <taxon>Magnoliopsida</taxon>
        <taxon>eudicotyledons</taxon>
        <taxon>Gunneridae</taxon>
        <taxon>Pentapetalae</taxon>
        <taxon>Caryophyllales</taxon>
        <taxon>Cactineae</taxon>
        <taxon>Cactaceae</taxon>
        <taxon>Cactoideae</taxon>
        <taxon>Echinocereeae</taxon>
        <taxon>Carnegiea</taxon>
    </lineage>
</organism>
<evidence type="ECO:0000259" key="5">
    <source>
        <dbReference type="Pfam" id="PF01975"/>
    </source>
</evidence>
<evidence type="ECO:0000256" key="2">
    <source>
        <dbReference type="ARBA" id="ARBA00022723"/>
    </source>
</evidence>
<accession>A0A9Q1KHN1</accession>
<reference evidence="6" key="1">
    <citation type="submission" date="2022-04" db="EMBL/GenBank/DDBJ databases">
        <title>Carnegiea gigantea Genome sequencing and assembly v2.</title>
        <authorList>
            <person name="Copetti D."/>
            <person name="Sanderson M.J."/>
            <person name="Burquez A."/>
            <person name="Wojciechowski M.F."/>
        </authorList>
    </citation>
    <scope>NUCLEOTIDE SEQUENCE</scope>
    <source>
        <strain evidence="6">SGP5-SGP5p</strain>
        <tissue evidence="6">Aerial part</tissue>
    </source>
</reference>
<name>A0A9Q1KHN1_9CARY</name>
<keyword evidence="2" id="KW-0479">Metal-binding</keyword>
<dbReference type="GO" id="GO:0008252">
    <property type="term" value="F:nucleotidase activity"/>
    <property type="evidence" value="ECO:0007669"/>
    <property type="project" value="InterPro"/>
</dbReference>
<dbReference type="NCBIfam" id="TIGR00087">
    <property type="entry name" value="surE"/>
    <property type="match status" value="1"/>
</dbReference>
<dbReference type="Proteomes" id="UP001153076">
    <property type="component" value="Unassembled WGS sequence"/>
</dbReference>